<reference evidence="4" key="2">
    <citation type="journal article" date="2014" name="ISME J.">
        <title>Microbial stratification in low pH oxic and suboxic macroscopic growths along an acid mine drainage.</title>
        <authorList>
            <person name="Mendez-Garcia C."/>
            <person name="Mesa V."/>
            <person name="Sprenger R.R."/>
            <person name="Richter M."/>
            <person name="Diez M.S."/>
            <person name="Solano J."/>
            <person name="Bargiela R."/>
            <person name="Golyshina O.V."/>
            <person name="Manteca A."/>
            <person name="Ramos J.L."/>
            <person name="Gallego J.R."/>
            <person name="Llorente I."/>
            <person name="Martins Dos Santos V.A."/>
            <person name="Jensen O.N."/>
            <person name="Pelaez A.I."/>
            <person name="Sanchez J."/>
            <person name="Ferrer M."/>
        </authorList>
    </citation>
    <scope>NUCLEOTIDE SEQUENCE</scope>
</reference>
<dbReference type="PANTHER" id="PTHR30258">
    <property type="entry name" value="TYPE II SECRETION SYSTEM PROTEIN GSPE-RELATED"/>
    <property type="match status" value="1"/>
</dbReference>
<proteinExistence type="predicted"/>
<dbReference type="GO" id="GO:0005524">
    <property type="term" value="F:ATP binding"/>
    <property type="evidence" value="ECO:0007669"/>
    <property type="project" value="UniProtKB-KW"/>
</dbReference>
<keyword evidence="1" id="KW-0547">Nucleotide-binding</keyword>
<evidence type="ECO:0000313" key="4">
    <source>
        <dbReference type="EMBL" id="EQD48784.1"/>
    </source>
</evidence>
<protein>
    <submittedName>
        <fullName evidence="4">Type II secretion system protein E</fullName>
    </submittedName>
</protein>
<evidence type="ECO:0000256" key="1">
    <source>
        <dbReference type="ARBA" id="ARBA00022741"/>
    </source>
</evidence>
<dbReference type="SUPFAM" id="SSF52540">
    <property type="entry name" value="P-loop containing nucleoside triphosphate hydrolases"/>
    <property type="match status" value="1"/>
</dbReference>
<reference evidence="4" key="1">
    <citation type="submission" date="2013-08" db="EMBL/GenBank/DDBJ databases">
        <authorList>
            <person name="Mendez C."/>
            <person name="Richter M."/>
            <person name="Ferrer M."/>
            <person name="Sanchez J."/>
        </authorList>
    </citation>
    <scope>NUCLEOTIDE SEQUENCE</scope>
</reference>
<keyword evidence="2" id="KW-0067">ATP-binding</keyword>
<dbReference type="InterPro" id="IPR001482">
    <property type="entry name" value="T2SS/T4SS_dom"/>
</dbReference>
<feature type="domain" description="Bacterial type II secretion system protein E" evidence="3">
    <location>
        <begin position="122"/>
        <end position="500"/>
    </location>
</feature>
<dbReference type="PANTHER" id="PTHR30258:SF3">
    <property type="entry name" value="SLL1921 PROTEIN"/>
    <property type="match status" value="1"/>
</dbReference>
<comment type="caution">
    <text evidence="4">The sequence shown here is derived from an EMBL/GenBank/DDBJ whole genome shotgun (WGS) entry which is preliminary data.</text>
</comment>
<dbReference type="Gene3D" id="3.40.50.300">
    <property type="entry name" value="P-loop containing nucleotide triphosphate hydrolases"/>
    <property type="match status" value="1"/>
</dbReference>
<gene>
    <name evidence="4" type="ORF">B1B_11919</name>
</gene>
<dbReference type="InterPro" id="IPR027417">
    <property type="entry name" value="P-loop_NTPase"/>
</dbReference>
<organism evidence="4">
    <name type="scientific">mine drainage metagenome</name>
    <dbReference type="NCBI Taxonomy" id="410659"/>
    <lineage>
        <taxon>unclassified sequences</taxon>
        <taxon>metagenomes</taxon>
        <taxon>ecological metagenomes</taxon>
    </lineage>
</organism>
<dbReference type="GO" id="GO:0005886">
    <property type="term" value="C:plasma membrane"/>
    <property type="evidence" value="ECO:0007669"/>
    <property type="project" value="TreeGrafter"/>
</dbReference>
<evidence type="ECO:0000256" key="2">
    <source>
        <dbReference type="ARBA" id="ARBA00022840"/>
    </source>
</evidence>
<dbReference type="Gene3D" id="3.30.450.90">
    <property type="match status" value="1"/>
</dbReference>
<dbReference type="EMBL" id="AUZY01007775">
    <property type="protein sequence ID" value="EQD48784.1"/>
    <property type="molecule type" value="Genomic_DNA"/>
</dbReference>
<dbReference type="AlphaFoldDB" id="T1B710"/>
<dbReference type="GO" id="GO:0016887">
    <property type="term" value="F:ATP hydrolysis activity"/>
    <property type="evidence" value="ECO:0007669"/>
    <property type="project" value="TreeGrafter"/>
</dbReference>
<sequence>MMQAIWTDSVNAACNRPGPKDGPTLWASPAGDARGQAAFHDPHLTVRYVVQDDLRDVIALCSTGVVLVSESHAQNVETQNALALIRAHWRDYRYTALVPYQIILDLGGERVVTREDPSATVNRARQILADAALQRVSDIHLVMDAAGRRGTLLMRFYGDLREVRQTKLHEAEELASVIYGVMAEEAEGHYNPAAPQKARIGNASGHLPAGLHGVRIQSMPVLGGSMMVLRLLPVDVGLQGANLDDRLQALGYAESQCRAIGDLTSFSSGVTVISGPTGSGKSTTLAAVLKSMVERQDHRNILTLEDPPEYRIEGVRQIPVQDDDWGGYIEDVMRLDPDLVMIGEVRSEAGAMGTLQAANTGHLVLTTVHANNAWKILARLEDLCLRPETRTLLFDHTVVRGLVAQRLVQRLCPHCAVPLVEHEEMIPEPEWIRLREILGAQRLARARWRGPGCAACNGTGHPLAGLAGRTVVAEVVTTTRELMQIARTEGVAAAERAWRSRAGVITIGRHWLMKFANGEIEYASRGGLDLVLEEEIGTPSGRPA</sequence>
<accession>T1B710</accession>
<evidence type="ECO:0000259" key="3">
    <source>
        <dbReference type="Pfam" id="PF00437"/>
    </source>
</evidence>
<name>T1B710_9ZZZZ</name>
<dbReference type="Pfam" id="PF00437">
    <property type="entry name" value="T2SSE"/>
    <property type="match status" value="1"/>
</dbReference>